<evidence type="ECO:0000256" key="1">
    <source>
        <dbReference type="ARBA" id="ARBA00022705"/>
    </source>
</evidence>
<dbReference type="InterPro" id="IPR050238">
    <property type="entry name" value="DNA_Rep/Repair_Clamp_Loader"/>
</dbReference>
<proteinExistence type="predicted"/>
<evidence type="ECO:0008006" key="3">
    <source>
        <dbReference type="Google" id="ProtNLM"/>
    </source>
</evidence>
<dbReference type="GO" id="GO:0005663">
    <property type="term" value="C:DNA replication factor C complex"/>
    <property type="evidence" value="ECO:0007669"/>
    <property type="project" value="TreeGrafter"/>
</dbReference>
<name>A0A6C0BSL6_9ZZZZ</name>
<keyword evidence="1" id="KW-0235">DNA replication</keyword>
<dbReference type="GO" id="GO:0005634">
    <property type="term" value="C:nucleus"/>
    <property type="evidence" value="ECO:0007669"/>
    <property type="project" value="TreeGrafter"/>
</dbReference>
<sequence>MFHEKIIDNILKSKDIPNIILYGHHTVNDKKEYLISKLDDLYNIVNKKLLIKNDIGYIITSLYYEFNMKNINNKNLDSFLEIIKNIVNNKNYYNEYSNKIIIFDNFKICTKIQNIFRVIFEKYRITTVFIIITNDYNSIIEPLKSRCVSIRIPCINNKEKRKILHKIISYKEIDTNLYDKIYEINNKKEIEILSKCKEIYDNNYETPYHKISYDILTIYNNGKFNKEILNKLKEISYNILKYLKINYFYCVFLSVLLSKNTIRDKIKYKIIYIFSNNQYQYTKSYRSILVIESLLINIFNLLAA</sequence>
<reference evidence="2" key="1">
    <citation type="journal article" date="2020" name="Nature">
        <title>Giant virus diversity and host interactions through global metagenomics.</title>
        <authorList>
            <person name="Schulz F."/>
            <person name="Roux S."/>
            <person name="Paez-Espino D."/>
            <person name="Jungbluth S."/>
            <person name="Walsh D.A."/>
            <person name="Denef V.J."/>
            <person name="McMahon K.D."/>
            <person name="Konstantinidis K.T."/>
            <person name="Eloe-Fadrosh E.A."/>
            <person name="Kyrpides N.C."/>
            <person name="Woyke T."/>
        </authorList>
    </citation>
    <scope>NUCLEOTIDE SEQUENCE</scope>
    <source>
        <strain evidence="2">GVMAG-M-3300018428-35</strain>
    </source>
</reference>
<dbReference type="AlphaFoldDB" id="A0A6C0BSL6"/>
<evidence type="ECO:0000313" key="2">
    <source>
        <dbReference type="EMBL" id="QHS95425.1"/>
    </source>
</evidence>
<protein>
    <recommendedName>
        <fullName evidence="3">DNA polymerase III delta N-terminal domain-containing protein</fullName>
    </recommendedName>
</protein>
<dbReference type="EMBL" id="MN739250">
    <property type="protein sequence ID" value="QHS95425.1"/>
    <property type="molecule type" value="Genomic_DNA"/>
</dbReference>
<dbReference type="InterPro" id="IPR027417">
    <property type="entry name" value="P-loop_NTPase"/>
</dbReference>
<accession>A0A6C0BSL6</accession>
<dbReference type="PANTHER" id="PTHR11669:SF1">
    <property type="entry name" value="REPLICATION FACTOR C SUBUNIT 3"/>
    <property type="match status" value="1"/>
</dbReference>
<organism evidence="2">
    <name type="scientific">viral metagenome</name>
    <dbReference type="NCBI Taxonomy" id="1070528"/>
    <lineage>
        <taxon>unclassified sequences</taxon>
        <taxon>metagenomes</taxon>
        <taxon>organismal metagenomes</taxon>
    </lineage>
</organism>
<dbReference type="GO" id="GO:0006281">
    <property type="term" value="P:DNA repair"/>
    <property type="evidence" value="ECO:0007669"/>
    <property type="project" value="TreeGrafter"/>
</dbReference>
<dbReference type="GO" id="GO:0003689">
    <property type="term" value="F:DNA clamp loader activity"/>
    <property type="evidence" value="ECO:0007669"/>
    <property type="project" value="TreeGrafter"/>
</dbReference>
<dbReference type="SUPFAM" id="SSF52540">
    <property type="entry name" value="P-loop containing nucleoside triphosphate hydrolases"/>
    <property type="match status" value="1"/>
</dbReference>
<dbReference type="GO" id="GO:0006261">
    <property type="term" value="P:DNA-templated DNA replication"/>
    <property type="evidence" value="ECO:0007669"/>
    <property type="project" value="TreeGrafter"/>
</dbReference>
<dbReference type="PANTHER" id="PTHR11669">
    <property type="entry name" value="REPLICATION FACTOR C / DNA POLYMERASE III GAMMA-TAU SUBUNIT"/>
    <property type="match status" value="1"/>
</dbReference>
<dbReference type="Gene3D" id="3.40.50.300">
    <property type="entry name" value="P-loop containing nucleotide triphosphate hydrolases"/>
    <property type="match status" value="1"/>
</dbReference>